<reference evidence="6 7" key="1">
    <citation type="submission" date="2021-01" db="EMBL/GenBank/DDBJ databases">
        <title>Genome seq and assembly of Devosia sp. LEGU1.</title>
        <authorList>
            <person name="Chhetri G."/>
        </authorList>
    </citation>
    <scope>NUCLEOTIDE SEQUENCE [LARGE SCALE GENOMIC DNA]</scope>
    <source>
        <strain evidence="6 7">LEGU1</strain>
    </source>
</reference>
<evidence type="ECO:0000256" key="2">
    <source>
        <dbReference type="ARBA" id="ARBA00022692"/>
    </source>
</evidence>
<feature type="transmembrane region" description="Helical" evidence="5">
    <location>
        <begin position="34"/>
        <end position="53"/>
    </location>
</feature>
<evidence type="ECO:0000256" key="5">
    <source>
        <dbReference type="SAM" id="Phobius"/>
    </source>
</evidence>
<dbReference type="PANTHER" id="PTHR11040">
    <property type="entry name" value="ZINC/IRON TRANSPORTER"/>
    <property type="match status" value="1"/>
</dbReference>
<dbReference type="InterPro" id="IPR003689">
    <property type="entry name" value="ZIP"/>
</dbReference>
<evidence type="ECO:0000313" key="6">
    <source>
        <dbReference type="EMBL" id="QQR38139.1"/>
    </source>
</evidence>
<feature type="transmembrane region" description="Helical" evidence="5">
    <location>
        <begin position="180"/>
        <end position="201"/>
    </location>
</feature>
<dbReference type="Pfam" id="PF02535">
    <property type="entry name" value="Zip"/>
    <property type="match status" value="1"/>
</dbReference>
<protein>
    <submittedName>
        <fullName evidence="6">ZIP family metal transporter</fullName>
    </submittedName>
</protein>
<evidence type="ECO:0000313" key="7">
    <source>
        <dbReference type="Proteomes" id="UP000595857"/>
    </source>
</evidence>
<dbReference type="EMBL" id="CP068046">
    <property type="protein sequence ID" value="QQR38139.1"/>
    <property type="molecule type" value="Genomic_DNA"/>
</dbReference>
<proteinExistence type="predicted"/>
<organism evidence="6 7">
    <name type="scientific">Devosia rhizoryzae</name>
    <dbReference type="NCBI Taxonomy" id="2774137"/>
    <lineage>
        <taxon>Bacteria</taxon>
        <taxon>Pseudomonadati</taxon>
        <taxon>Pseudomonadota</taxon>
        <taxon>Alphaproteobacteria</taxon>
        <taxon>Hyphomicrobiales</taxon>
        <taxon>Devosiaceae</taxon>
        <taxon>Devosia</taxon>
    </lineage>
</organism>
<gene>
    <name evidence="6" type="ORF">JI748_10075</name>
</gene>
<dbReference type="RefSeq" id="WP_201630068.1">
    <property type="nucleotide sequence ID" value="NZ_CP068046.1"/>
</dbReference>
<feature type="transmembrane region" description="Helical" evidence="5">
    <location>
        <begin position="6"/>
        <end position="27"/>
    </location>
</feature>
<keyword evidence="7" id="KW-1185">Reference proteome</keyword>
<feature type="transmembrane region" description="Helical" evidence="5">
    <location>
        <begin position="132"/>
        <end position="154"/>
    </location>
</feature>
<dbReference type="Proteomes" id="UP000595857">
    <property type="component" value="Chromosome"/>
</dbReference>
<comment type="subcellular location">
    <subcellularLocation>
        <location evidence="1">Membrane</location>
        <topology evidence="1">Multi-pass membrane protein</topology>
    </subcellularLocation>
</comment>
<feature type="transmembrane region" description="Helical" evidence="5">
    <location>
        <begin position="237"/>
        <end position="255"/>
    </location>
</feature>
<sequence length="258" mass="27042">MDADFWIVLGVALTAGLSSPLGGFLATRIKASSLWLSLVAGLAAGILLGTLSLEMIPTALEDLDAWLVIVAVIIGIAATYGLDFAVNRGRMAGDKADQKPAVDRYHRRHKPWGTQVTVLAAATASEELIEGLSIGVGLAISLSTAIVVGIAITVDNIAEALSLGALARDEDDDTANRRTLLWTIIVGVSLIASALLGYFFLRDLPEEVLAFLLAVGAGAMLYLSTTQLLPEAEEKQFQQSAGLSIGLGFLIALALSQI</sequence>
<evidence type="ECO:0000256" key="1">
    <source>
        <dbReference type="ARBA" id="ARBA00004141"/>
    </source>
</evidence>
<accession>A0ABX7C4H3</accession>
<evidence type="ECO:0000256" key="3">
    <source>
        <dbReference type="ARBA" id="ARBA00022989"/>
    </source>
</evidence>
<evidence type="ECO:0000256" key="4">
    <source>
        <dbReference type="ARBA" id="ARBA00023136"/>
    </source>
</evidence>
<keyword evidence="2 5" id="KW-0812">Transmembrane</keyword>
<keyword evidence="4 5" id="KW-0472">Membrane</keyword>
<keyword evidence="3 5" id="KW-1133">Transmembrane helix</keyword>
<feature type="transmembrane region" description="Helical" evidence="5">
    <location>
        <begin position="208"/>
        <end position="225"/>
    </location>
</feature>
<feature type="transmembrane region" description="Helical" evidence="5">
    <location>
        <begin position="65"/>
        <end position="86"/>
    </location>
</feature>
<name>A0ABX7C4H3_9HYPH</name>